<evidence type="ECO:0000256" key="1">
    <source>
        <dbReference type="ARBA" id="ARBA00011073"/>
    </source>
</evidence>
<name>A0A7U4JA50_9SPHN</name>
<dbReference type="RefSeq" id="WP_044333732.1">
    <property type="nucleotide sequence ID" value="NZ_CP010836.1"/>
</dbReference>
<comment type="caution">
    <text evidence="5">Lacks conserved residue(s) required for the propagation of feature annotation.</text>
</comment>
<evidence type="ECO:0000313" key="8">
    <source>
        <dbReference type="EMBL" id="AJP73061.1"/>
    </source>
</evidence>
<keyword evidence="4" id="KW-0720">Serine protease</keyword>
<feature type="domain" description="Peptidase S8/S53" evidence="7">
    <location>
        <begin position="27"/>
        <end position="230"/>
    </location>
</feature>
<dbReference type="OrthoDB" id="9798386at2"/>
<keyword evidence="9" id="KW-1185">Reference proteome</keyword>
<dbReference type="InterPro" id="IPR036852">
    <property type="entry name" value="Peptidase_S8/S53_dom_sf"/>
</dbReference>
<dbReference type="GO" id="GO:0004252">
    <property type="term" value="F:serine-type endopeptidase activity"/>
    <property type="evidence" value="ECO:0007669"/>
    <property type="project" value="InterPro"/>
</dbReference>
<dbReference type="EMBL" id="CP010836">
    <property type="protein sequence ID" value="AJP73061.1"/>
    <property type="molecule type" value="Genomic_DNA"/>
</dbReference>
<evidence type="ECO:0000256" key="2">
    <source>
        <dbReference type="ARBA" id="ARBA00022670"/>
    </source>
</evidence>
<dbReference type="Proteomes" id="UP000032300">
    <property type="component" value="Chromosome"/>
</dbReference>
<organism evidence="8 9">
    <name type="scientific">Sphingomonas hengshuiensis</name>
    <dbReference type="NCBI Taxonomy" id="1609977"/>
    <lineage>
        <taxon>Bacteria</taxon>
        <taxon>Pseudomonadati</taxon>
        <taxon>Pseudomonadota</taxon>
        <taxon>Alphaproteobacteria</taxon>
        <taxon>Sphingomonadales</taxon>
        <taxon>Sphingomonadaceae</taxon>
        <taxon>Sphingomonas</taxon>
    </lineage>
</organism>
<dbReference type="PROSITE" id="PS51892">
    <property type="entry name" value="SUBTILASE"/>
    <property type="match status" value="1"/>
</dbReference>
<dbReference type="PANTHER" id="PTHR43806:SF11">
    <property type="entry name" value="CEREVISIN-RELATED"/>
    <property type="match status" value="1"/>
</dbReference>
<dbReference type="CDD" id="cd00306">
    <property type="entry name" value="Peptidases_S8_S53"/>
    <property type="match status" value="1"/>
</dbReference>
<accession>A0A7U4JA50</accession>
<dbReference type="Pfam" id="PF00082">
    <property type="entry name" value="Peptidase_S8"/>
    <property type="match status" value="1"/>
</dbReference>
<dbReference type="InterPro" id="IPR000209">
    <property type="entry name" value="Peptidase_S8/S53_dom"/>
</dbReference>
<protein>
    <recommendedName>
        <fullName evidence="7">Peptidase S8/S53 domain-containing protein</fullName>
    </recommendedName>
</protein>
<proteinExistence type="inferred from homology"/>
<dbReference type="InterPro" id="IPR050131">
    <property type="entry name" value="Peptidase_S8_subtilisin-like"/>
</dbReference>
<dbReference type="GO" id="GO:0006508">
    <property type="term" value="P:proteolysis"/>
    <property type="evidence" value="ECO:0007669"/>
    <property type="project" value="UniProtKB-KW"/>
</dbReference>
<dbReference type="KEGG" id="sphi:TS85_16545"/>
<evidence type="ECO:0000256" key="4">
    <source>
        <dbReference type="ARBA" id="ARBA00022825"/>
    </source>
</evidence>
<comment type="similarity">
    <text evidence="1 5">Belongs to the peptidase S8 family.</text>
</comment>
<evidence type="ECO:0000313" key="9">
    <source>
        <dbReference type="Proteomes" id="UP000032300"/>
    </source>
</evidence>
<keyword evidence="2" id="KW-0645">Protease</keyword>
<keyword evidence="6" id="KW-0732">Signal</keyword>
<dbReference type="SUPFAM" id="SSF52743">
    <property type="entry name" value="Subtilisin-like"/>
    <property type="match status" value="1"/>
</dbReference>
<evidence type="ECO:0000256" key="6">
    <source>
        <dbReference type="SAM" id="SignalP"/>
    </source>
</evidence>
<evidence type="ECO:0000259" key="7">
    <source>
        <dbReference type="Pfam" id="PF00082"/>
    </source>
</evidence>
<feature type="chain" id="PRO_5030924480" description="Peptidase S8/S53 domain-containing protein" evidence="6">
    <location>
        <begin position="19"/>
        <end position="244"/>
    </location>
</feature>
<evidence type="ECO:0000256" key="3">
    <source>
        <dbReference type="ARBA" id="ARBA00022801"/>
    </source>
</evidence>
<reference evidence="8 9" key="1">
    <citation type="journal article" date="2015" name="Int. J. Syst. Evol. Microbiol.">
        <title>Sphingomonas hengshuiensis sp. nov., isolated from lake wetland.</title>
        <authorList>
            <person name="Wei S."/>
            <person name="Wang T."/>
            <person name="Liu H."/>
            <person name="Zhang C."/>
            <person name="Guo J."/>
            <person name="Wang Q."/>
            <person name="Liang K."/>
            <person name="Zhang Z."/>
        </authorList>
    </citation>
    <scope>NUCLEOTIDE SEQUENCE [LARGE SCALE GENOMIC DNA]</scope>
    <source>
        <strain evidence="8 9">WHSC-8</strain>
    </source>
</reference>
<evidence type="ECO:0000256" key="5">
    <source>
        <dbReference type="PROSITE-ProRule" id="PRU01240"/>
    </source>
</evidence>
<feature type="signal peptide" evidence="6">
    <location>
        <begin position="1"/>
        <end position="18"/>
    </location>
</feature>
<gene>
    <name evidence="8" type="ORF">TS85_16545</name>
</gene>
<keyword evidence="3" id="KW-0378">Hydrolase</keyword>
<dbReference type="PANTHER" id="PTHR43806">
    <property type="entry name" value="PEPTIDASE S8"/>
    <property type="match status" value="1"/>
</dbReference>
<reference evidence="8 9" key="2">
    <citation type="submission" date="2015-02" db="EMBL/GenBank/DDBJ databases">
        <title>The complete genome of Sphingomonas hengshuiensis sp. WHSC-8 isolated from soil of Hengshui Lake.</title>
        <authorList>
            <person name="Wei S."/>
            <person name="Guo J."/>
            <person name="Su C."/>
            <person name="Wu R."/>
            <person name="Zhang Z."/>
            <person name="Liang K."/>
            <person name="Li H."/>
            <person name="Wang T."/>
            <person name="Liu H."/>
            <person name="Zhang C."/>
            <person name="Li Z."/>
            <person name="Wang Q."/>
            <person name="Meng J."/>
        </authorList>
    </citation>
    <scope>NUCLEOTIDE SEQUENCE [LARGE SCALE GENOMIC DNA]</scope>
    <source>
        <strain evidence="8 9">WHSC-8</strain>
    </source>
</reference>
<sequence>MKSLLVPFAALLCAASPAEPVAPLPRVAIIDSGVARTAELAPLVSAEYDMASNRSAFQPRYDHGTMVATILARAANRQVDIVSFRIDDPAGCPAAASPPCQPDAAPIVAAIRRATALKVDAINISLALDRDPAITAAIRDAGAAGIPVILAAGNQGLDHPSNLGPARAAYPSAVLVGAIDGEGKVWRGTNRPDAAPVGYNYAWQRGVHVATMTADGRAVTVTGTSFATPFETAQLLARRATAAN</sequence>
<dbReference type="Gene3D" id="3.40.50.200">
    <property type="entry name" value="Peptidase S8/S53 domain"/>
    <property type="match status" value="1"/>
</dbReference>
<dbReference type="AlphaFoldDB" id="A0A7U4JA50"/>